<reference evidence="2" key="1">
    <citation type="journal article" date="2019" name="bioRxiv">
        <title>The Genome of the Zebra Mussel, Dreissena polymorpha: A Resource for Invasive Species Research.</title>
        <authorList>
            <person name="McCartney M.A."/>
            <person name="Auch B."/>
            <person name="Kono T."/>
            <person name="Mallez S."/>
            <person name="Zhang Y."/>
            <person name="Obille A."/>
            <person name="Becker A."/>
            <person name="Abrahante J.E."/>
            <person name="Garbe J."/>
            <person name="Badalamenti J.P."/>
            <person name="Herman A."/>
            <person name="Mangelson H."/>
            <person name="Liachko I."/>
            <person name="Sullivan S."/>
            <person name="Sone E.D."/>
            <person name="Koren S."/>
            <person name="Silverstein K.A.T."/>
            <person name="Beckman K.B."/>
            <person name="Gohl D.M."/>
        </authorList>
    </citation>
    <scope>NUCLEOTIDE SEQUENCE</scope>
    <source>
        <strain evidence="2">Duluth1</strain>
        <tissue evidence="2">Whole animal</tissue>
    </source>
</reference>
<feature type="region of interest" description="Disordered" evidence="1">
    <location>
        <begin position="1"/>
        <end position="28"/>
    </location>
</feature>
<evidence type="ECO:0000256" key="1">
    <source>
        <dbReference type="SAM" id="MobiDB-lite"/>
    </source>
</evidence>
<organism evidence="2 3">
    <name type="scientific">Dreissena polymorpha</name>
    <name type="common">Zebra mussel</name>
    <name type="synonym">Mytilus polymorpha</name>
    <dbReference type="NCBI Taxonomy" id="45954"/>
    <lineage>
        <taxon>Eukaryota</taxon>
        <taxon>Metazoa</taxon>
        <taxon>Spiralia</taxon>
        <taxon>Lophotrochozoa</taxon>
        <taxon>Mollusca</taxon>
        <taxon>Bivalvia</taxon>
        <taxon>Autobranchia</taxon>
        <taxon>Heteroconchia</taxon>
        <taxon>Euheterodonta</taxon>
        <taxon>Imparidentia</taxon>
        <taxon>Neoheterodontei</taxon>
        <taxon>Myida</taxon>
        <taxon>Dreissenoidea</taxon>
        <taxon>Dreissenidae</taxon>
        <taxon>Dreissena</taxon>
    </lineage>
</organism>
<sequence>MRRKVATSGEVTSLPSPQMEENVSGCRREHHSQLEYVLEIRPFHTLDTTPADSEAPADLPNMLLGINPSPVYD</sequence>
<evidence type="ECO:0000313" key="2">
    <source>
        <dbReference type="EMBL" id="KAH3813416.1"/>
    </source>
</evidence>
<dbReference type="Proteomes" id="UP000828390">
    <property type="component" value="Unassembled WGS sequence"/>
</dbReference>
<evidence type="ECO:0000313" key="3">
    <source>
        <dbReference type="Proteomes" id="UP000828390"/>
    </source>
</evidence>
<proteinExistence type="predicted"/>
<feature type="compositionally biased region" description="Polar residues" evidence="1">
    <location>
        <begin position="9"/>
        <end position="21"/>
    </location>
</feature>
<accession>A0A9D4GDG9</accession>
<name>A0A9D4GDG9_DREPO</name>
<reference evidence="2" key="2">
    <citation type="submission" date="2020-11" db="EMBL/GenBank/DDBJ databases">
        <authorList>
            <person name="McCartney M.A."/>
            <person name="Auch B."/>
            <person name="Kono T."/>
            <person name="Mallez S."/>
            <person name="Becker A."/>
            <person name="Gohl D.M."/>
            <person name="Silverstein K.A.T."/>
            <person name="Koren S."/>
            <person name="Bechman K.B."/>
            <person name="Herman A."/>
            <person name="Abrahante J.E."/>
            <person name="Garbe J."/>
        </authorList>
    </citation>
    <scope>NUCLEOTIDE SEQUENCE</scope>
    <source>
        <strain evidence="2">Duluth1</strain>
        <tissue evidence="2">Whole animal</tissue>
    </source>
</reference>
<dbReference type="AlphaFoldDB" id="A0A9D4GDG9"/>
<gene>
    <name evidence="2" type="ORF">DPMN_141872</name>
</gene>
<dbReference type="EMBL" id="JAIWYP010000006">
    <property type="protein sequence ID" value="KAH3813416.1"/>
    <property type="molecule type" value="Genomic_DNA"/>
</dbReference>
<comment type="caution">
    <text evidence="2">The sequence shown here is derived from an EMBL/GenBank/DDBJ whole genome shotgun (WGS) entry which is preliminary data.</text>
</comment>
<keyword evidence="3" id="KW-1185">Reference proteome</keyword>
<feature type="region of interest" description="Disordered" evidence="1">
    <location>
        <begin position="47"/>
        <end position="73"/>
    </location>
</feature>
<protein>
    <submittedName>
        <fullName evidence="2">Uncharacterized protein</fullName>
    </submittedName>
</protein>